<comment type="function">
    <text evidence="5">Responsible for synthesis of pseudouridine from uracil at positions 1911, 1915 and 1917 in 23S ribosomal RNA.</text>
</comment>
<comment type="catalytic activity">
    <reaction evidence="8">
        <text>a uridine in RNA = a pseudouridine in RNA</text>
        <dbReference type="Rhea" id="RHEA:48348"/>
        <dbReference type="Rhea" id="RHEA-COMP:12068"/>
        <dbReference type="Rhea" id="RHEA-COMP:12069"/>
        <dbReference type="ChEBI" id="CHEBI:65314"/>
        <dbReference type="ChEBI" id="CHEBI:65315"/>
    </reaction>
</comment>
<protein>
    <recommendedName>
        <fullName evidence="8">Pseudouridine synthase</fullName>
        <ecNumber evidence="8">5.4.99.-</ecNumber>
    </recommendedName>
</protein>
<proteinExistence type="inferred from homology"/>
<dbReference type="RefSeq" id="WP_067554877.1">
    <property type="nucleotide sequence ID" value="NZ_LPXN01000098.1"/>
</dbReference>
<comment type="similarity">
    <text evidence="1 8">Belongs to the pseudouridine synthase RluA family.</text>
</comment>
<dbReference type="Pfam" id="PF00849">
    <property type="entry name" value="PseudoU_synth_2"/>
    <property type="match status" value="1"/>
</dbReference>
<dbReference type="AlphaFoldDB" id="A0A154W7B5"/>
<evidence type="ECO:0000256" key="2">
    <source>
        <dbReference type="ARBA" id="ARBA00022884"/>
    </source>
</evidence>
<dbReference type="CDD" id="cd00165">
    <property type="entry name" value="S4"/>
    <property type="match status" value="1"/>
</dbReference>
<dbReference type="GO" id="GO:0000455">
    <property type="term" value="P:enzyme-directed rRNA pseudouridine synthesis"/>
    <property type="evidence" value="ECO:0007669"/>
    <property type="project" value="TreeGrafter"/>
</dbReference>
<dbReference type="PANTHER" id="PTHR21600:SF44">
    <property type="entry name" value="RIBOSOMAL LARGE SUBUNIT PSEUDOURIDINE SYNTHASE D"/>
    <property type="match status" value="1"/>
</dbReference>
<comment type="caution">
    <text evidence="10">The sequence shown here is derived from an EMBL/GenBank/DDBJ whole genome shotgun (WGS) entry which is preliminary data.</text>
</comment>
<dbReference type="InterPro" id="IPR006224">
    <property type="entry name" value="PsdUridine_synth_RluA-like_CS"/>
</dbReference>
<keyword evidence="2 7" id="KW-0694">RNA-binding</keyword>
<evidence type="ECO:0000256" key="4">
    <source>
        <dbReference type="ARBA" id="ARBA00036882"/>
    </source>
</evidence>
<dbReference type="GO" id="GO:0160140">
    <property type="term" value="F:23S rRNA pseudouridine(1911/1915/1917) synthase activity"/>
    <property type="evidence" value="ECO:0007669"/>
    <property type="project" value="UniProtKB-EC"/>
</dbReference>
<evidence type="ECO:0000256" key="7">
    <source>
        <dbReference type="PROSITE-ProRule" id="PRU00182"/>
    </source>
</evidence>
<organism evidence="10 11">
    <name type="scientific">Oceanibaculum pacificum</name>
    <dbReference type="NCBI Taxonomy" id="580166"/>
    <lineage>
        <taxon>Bacteria</taxon>
        <taxon>Pseudomonadati</taxon>
        <taxon>Pseudomonadota</taxon>
        <taxon>Alphaproteobacteria</taxon>
        <taxon>Rhodospirillales</taxon>
        <taxon>Oceanibaculaceae</taxon>
        <taxon>Oceanibaculum</taxon>
    </lineage>
</organism>
<sequence>MTQSKSHDDSIEVAVETEAEIGHRLDRFLAGRLGRMSRSRIKALIEQGMVGDADGPVDDPAAKVRAGQIFRVTLPPPEEAQPDAQNIPLTVVYEDADLIVLDKPAGMVVHPAPGNPDSTLVNALLAHCGDSLSGIGGVRRPGIVHRIDKDTSGLLVVAKNDRAHAGLTAQFADHSIDRAYLAVVWGVPLPPAGAIEGNIGRSNRDRKKMAVVASGGKTALTRYRVLERCGDTASLIECRLQTGRTHQIRVHLTAKGHPLVGDSVYGRSRGASRQSNDIVKRTLGAFPRQALHARELGFEHPNTGKRLIFYSDLPGDMAELLRVMGVNEPKGN</sequence>
<dbReference type="OrthoDB" id="9807829at2"/>
<feature type="active site" evidence="6">
    <location>
        <position position="148"/>
    </location>
</feature>
<dbReference type="Gene3D" id="3.30.2350.10">
    <property type="entry name" value="Pseudouridine synthase"/>
    <property type="match status" value="1"/>
</dbReference>
<accession>A0A154W7B5</accession>
<dbReference type="CDD" id="cd02869">
    <property type="entry name" value="PseudoU_synth_RluA_like"/>
    <property type="match status" value="1"/>
</dbReference>
<dbReference type="Gene3D" id="3.10.290.10">
    <property type="entry name" value="RNA-binding S4 domain"/>
    <property type="match status" value="1"/>
</dbReference>
<evidence type="ECO:0000256" key="5">
    <source>
        <dbReference type="ARBA" id="ARBA00056072"/>
    </source>
</evidence>
<dbReference type="PROSITE" id="PS01129">
    <property type="entry name" value="PSI_RLU"/>
    <property type="match status" value="1"/>
</dbReference>
<dbReference type="InterPro" id="IPR036986">
    <property type="entry name" value="S4_RNA-bd_sf"/>
</dbReference>
<dbReference type="SUPFAM" id="SSF55120">
    <property type="entry name" value="Pseudouridine synthase"/>
    <property type="match status" value="1"/>
</dbReference>
<dbReference type="SUPFAM" id="SSF55174">
    <property type="entry name" value="Alpha-L RNA-binding motif"/>
    <property type="match status" value="1"/>
</dbReference>
<evidence type="ECO:0000256" key="6">
    <source>
        <dbReference type="PIRSR" id="PIRSR606225-1"/>
    </source>
</evidence>
<dbReference type="EC" id="5.4.99.-" evidence="8"/>
<comment type="catalytic activity">
    <reaction evidence="4">
        <text>uridine(1911/1915/1917) in 23S rRNA = pseudouridine(1911/1915/1917) in 23S rRNA</text>
        <dbReference type="Rhea" id="RHEA:42524"/>
        <dbReference type="Rhea" id="RHEA-COMP:10097"/>
        <dbReference type="Rhea" id="RHEA-COMP:10098"/>
        <dbReference type="ChEBI" id="CHEBI:65314"/>
        <dbReference type="ChEBI" id="CHEBI:65315"/>
        <dbReference type="EC" id="5.4.99.23"/>
    </reaction>
</comment>
<dbReference type="FunFam" id="3.30.2350.10:FF:000006">
    <property type="entry name" value="Pseudouridine synthase"/>
    <property type="match status" value="1"/>
</dbReference>
<dbReference type="InterPro" id="IPR006145">
    <property type="entry name" value="PsdUridine_synth_RsuA/RluA"/>
</dbReference>
<keyword evidence="3 8" id="KW-0413">Isomerase</keyword>
<gene>
    <name evidence="10" type="ORF">AUP43_07335</name>
</gene>
<dbReference type="InterPro" id="IPR020103">
    <property type="entry name" value="PsdUridine_synth_cat_dom_sf"/>
</dbReference>
<dbReference type="STRING" id="580166.AUP43_07335"/>
<dbReference type="InterPro" id="IPR006225">
    <property type="entry name" value="PsdUridine_synth_RluC/D"/>
</dbReference>
<dbReference type="PANTHER" id="PTHR21600">
    <property type="entry name" value="MITOCHONDRIAL RNA PSEUDOURIDINE SYNTHASE"/>
    <property type="match status" value="1"/>
</dbReference>
<dbReference type="EMBL" id="LPXN01000098">
    <property type="protein sequence ID" value="KZD09424.1"/>
    <property type="molecule type" value="Genomic_DNA"/>
</dbReference>
<keyword evidence="11" id="KW-1185">Reference proteome</keyword>
<reference evidence="10 11" key="1">
    <citation type="submission" date="2015-12" db="EMBL/GenBank/DDBJ databases">
        <title>Genome sequence of Oceanibaculum pacificum MCCC 1A02656.</title>
        <authorList>
            <person name="Lu L."/>
            <person name="Lai Q."/>
            <person name="Shao Z."/>
            <person name="Qian P."/>
        </authorList>
    </citation>
    <scope>NUCLEOTIDE SEQUENCE [LARGE SCALE GENOMIC DNA]</scope>
    <source>
        <strain evidence="10 11">MCCC 1A02656</strain>
    </source>
</reference>
<dbReference type="Proteomes" id="UP000076400">
    <property type="component" value="Unassembled WGS sequence"/>
</dbReference>
<evidence type="ECO:0000259" key="9">
    <source>
        <dbReference type="Pfam" id="PF00849"/>
    </source>
</evidence>
<dbReference type="NCBIfam" id="TIGR00005">
    <property type="entry name" value="rluA_subfam"/>
    <property type="match status" value="1"/>
</dbReference>
<dbReference type="PROSITE" id="PS50889">
    <property type="entry name" value="S4"/>
    <property type="match status" value="1"/>
</dbReference>
<feature type="domain" description="Pseudouridine synthase RsuA/RluA-like" evidence="9">
    <location>
        <begin position="97"/>
        <end position="253"/>
    </location>
</feature>
<evidence type="ECO:0000256" key="3">
    <source>
        <dbReference type="ARBA" id="ARBA00023235"/>
    </source>
</evidence>
<evidence type="ECO:0000313" key="11">
    <source>
        <dbReference type="Proteomes" id="UP000076400"/>
    </source>
</evidence>
<dbReference type="GO" id="GO:0003723">
    <property type="term" value="F:RNA binding"/>
    <property type="evidence" value="ECO:0007669"/>
    <property type="project" value="UniProtKB-KW"/>
</dbReference>
<evidence type="ECO:0000313" key="10">
    <source>
        <dbReference type="EMBL" id="KZD09424.1"/>
    </source>
</evidence>
<name>A0A154W7B5_9PROT</name>
<dbReference type="InterPro" id="IPR050188">
    <property type="entry name" value="RluA_PseudoU_synthase"/>
</dbReference>
<evidence type="ECO:0000256" key="8">
    <source>
        <dbReference type="RuleBase" id="RU362028"/>
    </source>
</evidence>
<evidence type="ECO:0000256" key="1">
    <source>
        <dbReference type="ARBA" id="ARBA00010876"/>
    </source>
</evidence>